<dbReference type="AlphaFoldDB" id="W3XGR4"/>
<name>W3XGR4_PESFW</name>
<dbReference type="OrthoDB" id="4586224at2759"/>
<dbReference type="RefSeq" id="XP_007830060.1">
    <property type="nucleotide sequence ID" value="XM_007831869.1"/>
</dbReference>
<feature type="transmembrane region" description="Helical" evidence="1">
    <location>
        <begin position="248"/>
        <end position="266"/>
    </location>
</feature>
<dbReference type="HOGENOM" id="CLU_050967_0_0_1"/>
<proteinExistence type="predicted"/>
<dbReference type="eggNOG" id="ENOG502SHGP">
    <property type="taxonomic scope" value="Eukaryota"/>
</dbReference>
<dbReference type="KEGG" id="pfy:PFICI_03288"/>
<keyword evidence="3" id="KW-1185">Reference proteome</keyword>
<dbReference type="GeneID" id="19268301"/>
<keyword evidence="1" id="KW-0472">Membrane</keyword>
<evidence type="ECO:0000313" key="3">
    <source>
        <dbReference type="Proteomes" id="UP000030651"/>
    </source>
</evidence>
<evidence type="ECO:0000313" key="2">
    <source>
        <dbReference type="EMBL" id="ETS85263.1"/>
    </source>
</evidence>
<feature type="transmembrane region" description="Helical" evidence="1">
    <location>
        <begin position="20"/>
        <end position="39"/>
    </location>
</feature>
<accession>W3XGR4</accession>
<dbReference type="EMBL" id="KI912110">
    <property type="protein sequence ID" value="ETS85263.1"/>
    <property type="molecule type" value="Genomic_DNA"/>
</dbReference>
<protein>
    <submittedName>
        <fullName evidence="2">Uncharacterized protein</fullName>
    </submittedName>
</protein>
<feature type="transmembrane region" description="Helical" evidence="1">
    <location>
        <begin position="318"/>
        <end position="336"/>
    </location>
</feature>
<feature type="transmembrane region" description="Helical" evidence="1">
    <location>
        <begin position="272"/>
        <end position="298"/>
    </location>
</feature>
<dbReference type="OMA" id="WHEQICQ"/>
<keyword evidence="1" id="KW-1133">Transmembrane helix</keyword>
<dbReference type="InParanoid" id="W3XGR4"/>
<dbReference type="Proteomes" id="UP000030651">
    <property type="component" value="Unassembled WGS sequence"/>
</dbReference>
<evidence type="ECO:0000256" key="1">
    <source>
        <dbReference type="SAM" id="Phobius"/>
    </source>
</evidence>
<keyword evidence="1" id="KW-0812">Transmembrane</keyword>
<organism evidence="2 3">
    <name type="scientific">Pestalotiopsis fici (strain W106-1 / CGMCC3.15140)</name>
    <dbReference type="NCBI Taxonomy" id="1229662"/>
    <lineage>
        <taxon>Eukaryota</taxon>
        <taxon>Fungi</taxon>
        <taxon>Dikarya</taxon>
        <taxon>Ascomycota</taxon>
        <taxon>Pezizomycotina</taxon>
        <taxon>Sordariomycetes</taxon>
        <taxon>Xylariomycetidae</taxon>
        <taxon>Amphisphaeriales</taxon>
        <taxon>Sporocadaceae</taxon>
        <taxon>Pestalotiopsis</taxon>
    </lineage>
</organism>
<reference evidence="3" key="1">
    <citation type="journal article" date="2015" name="BMC Genomics">
        <title>Genomic and transcriptomic analysis of the endophytic fungus Pestalotiopsis fici reveals its lifestyle and high potential for synthesis of natural products.</title>
        <authorList>
            <person name="Wang X."/>
            <person name="Zhang X."/>
            <person name="Liu L."/>
            <person name="Xiang M."/>
            <person name="Wang W."/>
            <person name="Sun X."/>
            <person name="Che Y."/>
            <person name="Guo L."/>
            <person name="Liu G."/>
            <person name="Guo L."/>
            <person name="Wang C."/>
            <person name="Yin W.B."/>
            <person name="Stadler M."/>
            <person name="Zhang X."/>
            <person name="Liu X."/>
        </authorList>
    </citation>
    <scope>NUCLEOTIDE SEQUENCE [LARGE SCALE GENOMIC DNA]</scope>
    <source>
        <strain evidence="3">W106-1 / CGMCC3.15140</strain>
    </source>
</reference>
<gene>
    <name evidence="2" type="ORF">PFICI_03288</name>
</gene>
<sequence length="446" mass="49654">MAIWTYPFHYQSSDISFQEWISLFTLCLAPFIAHVFAGAPRPSILASASPPWHEYMCIYNPTAIIFRYAAIVDRRIRAHEWVPHDAAAANALFWTDQGWDGSEHMRTNSLQFCTLLPEQPRTRILSMEMLKTIITTLQGVQAAVRYIGAAAGTVYMITGQPAVDAIFGPLSLLGLFRIFAGFWLVDDYTYSTAISGASAKALQTTSLEPLRRPSLDSLYDNTDAQGVLAIDGQYKPTTQWGSRAFRSIYFLLLVVLWVLVTVWTFVGPLREATMTVFLMAAYHFVLFTVTMAVCAWYFCRGRTTSTILPCISHVAFKAYTVFWLLATVALVVVAALETFKTPCGTYTSIPAKFSGFFCSDDTTKVNPNRELAGVFETFALASQYNTSVMDSGVALKTGEFWLMNFTGICLGAYDDNHTWSLAQTTGFTANPNIDDIVTEGWNTLIE</sequence>